<dbReference type="OrthoDB" id="10029243at2759"/>
<evidence type="ECO:0008006" key="4">
    <source>
        <dbReference type="Google" id="ProtNLM"/>
    </source>
</evidence>
<protein>
    <recommendedName>
        <fullName evidence="4">PHD-type domain-containing protein</fullName>
    </recommendedName>
</protein>
<dbReference type="Proteomes" id="UP000494206">
    <property type="component" value="Unassembled WGS sequence"/>
</dbReference>
<sequence>MTRSDSDSDEIDAIPKSAIKPPPPKKKKVRKRAPKKRKTSNDDDEEYHENRAMVKTLNEKFKSKKLKNDEAPTFTVKHGVAEFRNSENHNTIVSRACDYNINRISQFEEQSDAFETPYVCSLCQLGVQFDELGDLFGPYYVNLNSAKTWPAFFGKRPAKKLVRVELWFHGDCALWAPGVHMIANELSNLEVLVEKFWSKKCENCSLIGATIQTPAHKPHFLHYKCALNRKEYKLDYQSLTCKLK</sequence>
<evidence type="ECO:0000313" key="3">
    <source>
        <dbReference type="Proteomes" id="UP000494206"/>
    </source>
</evidence>
<evidence type="ECO:0000313" key="2">
    <source>
        <dbReference type="EMBL" id="CAB3409228.1"/>
    </source>
</evidence>
<dbReference type="EMBL" id="CADEPM010000008">
    <property type="protein sequence ID" value="CAB3409228.1"/>
    <property type="molecule type" value="Genomic_DNA"/>
</dbReference>
<dbReference type="InterPro" id="IPR013083">
    <property type="entry name" value="Znf_RING/FYVE/PHD"/>
</dbReference>
<gene>
    <name evidence="2" type="ORF">CBOVIS_LOCUS10908</name>
</gene>
<evidence type="ECO:0000256" key="1">
    <source>
        <dbReference type="SAM" id="MobiDB-lite"/>
    </source>
</evidence>
<name>A0A8S1FA68_9PELO</name>
<comment type="caution">
    <text evidence="2">The sequence shown here is derived from an EMBL/GenBank/DDBJ whole genome shotgun (WGS) entry which is preliminary data.</text>
</comment>
<dbReference type="AlphaFoldDB" id="A0A8S1FA68"/>
<organism evidence="2 3">
    <name type="scientific">Caenorhabditis bovis</name>
    <dbReference type="NCBI Taxonomy" id="2654633"/>
    <lineage>
        <taxon>Eukaryota</taxon>
        <taxon>Metazoa</taxon>
        <taxon>Ecdysozoa</taxon>
        <taxon>Nematoda</taxon>
        <taxon>Chromadorea</taxon>
        <taxon>Rhabditida</taxon>
        <taxon>Rhabditina</taxon>
        <taxon>Rhabditomorpha</taxon>
        <taxon>Rhabditoidea</taxon>
        <taxon>Rhabditidae</taxon>
        <taxon>Peloderinae</taxon>
        <taxon>Caenorhabditis</taxon>
    </lineage>
</organism>
<proteinExistence type="predicted"/>
<keyword evidence="3" id="KW-1185">Reference proteome</keyword>
<feature type="region of interest" description="Disordered" evidence="1">
    <location>
        <begin position="1"/>
        <end position="50"/>
    </location>
</feature>
<dbReference type="Gene3D" id="3.30.40.10">
    <property type="entry name" value="Zinc/RING finger domain, C3HC4 (zinc finger)"/>
    <property type="match status" value="1"/>
</dbReference>
<accession>A0A8S1FA68</accession>
<reference evidence="2 3" key="1">
    <citation type="submission" date="2020-04" db="EMBL/GenBank/DDBJ databases">
        <authorList>
            <person name="Laetsch R D."/>
            <person name="Stevens L."/>
            <person name="Kumar S."/>
            <person name="Blaxter L. M."/>
        </authorList>
    </citation>
    <scope>NUCLEOTIDE SEQUENCE [LARGE SCALE GENOMIC DNA]</scope>
</reference>
<feature type="compositionally biased region" description="Basic residues" evidence="1">
    <location>
        <begin position="23"/>
        <end position="38"/>
    </location>
</feature>